<dbReference type="InterPro" id="IPR005840">
    <property type="entry name" value="Ribosomal_uS12_MeSTrfase_RimO"/>
</dbReference>
<sequence length="433" mass="48770">MESLRTALKVKPERAAVIALGCPKNRVDSEYLLGALAEAGYELIAEPEAADTVILTTCAFIRPAVEESFALIRKLSRLKNQHPGMKLLVAGCLVERFGSTLNRKFPAVDHWIKMNQLTSIPELLGRKPGPGCRLISTPSHYAYLKIADGCNNHCSYCLIPKIRGPLRSRPLNEIVQEAERLADLGVRELILVAQDTTAYGTDIYGKPALARLLDRLSRIKGITWLRLMYAHPAHLSEDVIEQFGTNPKLCRYIDLPIQHISDRLLKLMNRHYSRNDVVRLLERLKQIPDMCIRTTVITGFPGETRKEFLELMNFIRSAEFDRLAGYIFSPEPGTPAAAMKPLVRTATARQRLKTIMRIQAAISRGKLRRLANRELTIITDFPRQGRTEWDAPEIDGVVKLSTPLIPGRFYRCLVTKTGTHDLYALRAASEPLK</sequence>
<evidence type="ECO:0000313" key="12">
    <source>
        <dbReference type="EMBL" id="HFJ53951.1"/>
    </source>
</evidence>
<dbReference type="GO" id="GO:0051539">
    <property type="term" value="F:4 iron, 4 sulfur cluster binding"/>
    <property type="evidence" value="ECO:0007669"/>
    <property type="project" value="UniProtKB-UniRule"/>
</dbReference>
<feature type="binding site" evidence="8">
    <location>
        <position position="92"/>
    </location>
    <ligand>
        <name>[4Fe-4S] cluster</name>
        <dbReference type="ChEBI" id="CHEBI:49883"/>
        <label>1</label>
    </ligand>
</feature>
<dbReference type="SFLD" id="SFLDG01082">
    <property type="entry name" value="B12-binding_domain_containing"/>
    <property type="match status" value="1"/>
</dbReference>
<keyword evidence="5 8" id="KW-0479">Metal-binding</keyword>
<keyword evidence="11" id="KW-0687">Ribonucleoprotein</keyword>
<comment type="cofactor">
    <cofactor evidence="8">
        <name>[4Fe-4S] cluster</name>
        <dbReference type="ChEBI" id="CHEBI:49883"/>
    </cofactor>
    <text evidence="8">Binds 2 [4Fe-4S] clusters. One cluster is coordinated with 3 cysteines and an exchangeable S-adenosyl-L-methionine.</text>
</comment>
<dbReference type="PROSITE" id="PS01278">
    <property type="entry name" value="MTTASE_RADICAL"/>
    <property type="match status" value="1"/>
</dbReference>
<comment type="subcellular location">
    <subcellularLocation>
        <location evidence="8">Cytoplasm</location>
    </subcellularLocation>
</comment>
<protein>
    <recommendedName>
        <fullName evidence="8">Ribosomal protein uS12 methylthiotransferase RimO</fullName>
        <shortName evidence="8">uS12 MTTase</shortName>
        <shortName evidence="8">uS12 methylthiotransferase</shortName>
        <ecNumber evidence="8">2.8.4.4</ecNumber>
    </recommendedName>
    <alternativeName>
        <fullName evidence="8">Ribosomal protein uS12 (aspartate-C(3))-methylthiotransferase</fullName>
    </alternativeName>
    <alternativeName>
        <fullName evidence="8">Ribosome maturation factor RimO</fullName>
    </alternativeName>
</protein>
<dbReference type="InterPro" id="IPR020612">
    <property type="entry name" value="Methylthiotransferase_CS"/>
</dbReference>
<keyword evidence="3 8" id="KW-0808">Transferase</keyword>
<keyword evidence="1 8" id="KW-0004">4Fe-4S</keyword>
<proteinExistence type="inferred from homology"/>
<evidence type="ECO:0000259" key="10">
    <source>
        <dbReference type="PROSITE" id="PS51918"/>
    </source>
</evidence>
<feature type="binding site" evidence="8">
    <location>
        <position position="58"/>
    </location>
    <ligand>
        <name>[4Fe-4S] cluster</name>
        <dbReference type="ChEBI" id="CHEBI:49883"/>
        <label>1</label>
    </ligand>
</feature>
<dbReference type="AlphaFoldDB" id="A0A7C1NKK9"/>
<comment type="catalytic activity">
    <reaction evidence="8">
        <text>L-aspartate(89)-[ribosomal protein uS12]-hydrogen + (sulfur carrier)-SH + AH2 + 2 S-adenosyl-L-methionine = 3-methylsulfanyl-L-aspartate(89)-[ribosomal protein uS12]-hydrogen + (sulfur carrier)-H + 5'-deoxyadenosine + L-methionine + A + S-adenosyl-L-homocysteine + 2 H(+)</text>
        <dbReference type="Rhea" id="RHEA:37087"/>
        <dbReference type="Rhea" id="RHEA-COMP:10460"/>
        <dbReference type="Rhea" id="RHEA-COMP:10461"/>
        <dbReference type="Rhea" id="RHEA-COMP:14737"/>
        <dbReference type="Rhea" id="RHEA-COMP:14739"/>
        <dbReference type="ChEBI" id="CHEBI:13193"/>
        <dbReference type="ChEBI" id="CHEBI:15378"/>
        <dbReference type="ChEBI" id="CHEBI:17319"/>
        <dbReference type="ChEBI" id="CHEBI:17499"/>
        <dbReference type="ChEBI" id="CHEBI:29917"/>
        <dbReference type="ChEBI" id="CHEBI:29961"/>
        <dbReference type="ChEBI" id="CHEBI:57844"/>
        <dbReference type="ChEBI" id="CHEBI:57856"/>
        <dbReference type="ChEBI" id="CHEBI:59789"/>
        <dbReference type="ChEBI" id="CHEBI:64428"/>
        <dbReference type="ChEBI" id="CHEBI:73599"/>
        <dbReference type="EC" id="2.8.4.4"/>
    </reaction>
</comment>
<dbReference type="GO" id="GO:0103039">
    <property type="term" value="F:protein methylthiotransferase activity"/>
    <property type="evidence" value="ECO:0007669"/>
    <property type="project" value="UniProtKB-EC"/>
</dbReference>
<dbReference type="Gene3D" id="3.40.50.12160">
    <property type="entry name" value="Methylthiotransferase, N-terminal domain"/>
    <property type="match status" value="1"/>
</dbReference>
<dbReference type="GO" id="GO:0005829">
    <property type="term" value="C:cytosol"/>
    <property type="evidence" value="ECO:0007669"/>
    <property type="project" value="TreeGrafter"/>
</dbReference>
<evidence type="ECO:0000313" key="11">
    <source>
        <dbReference type="EMBL" id="HEA86533.1"/>
    </source>
</evidence>
<keyword evidence="4 8" id="KW-0949">S-adenosyl-L-methionine</keyword>
<dbReference type="Gene3D" id="3.80.30.20">
    <property type="entry name" value="tm_1862 like domain"/>
    <property type="match status" value="1"/>
</dbReference>
<evidence type="ECO:0000256" key="6">
    <source>
        <dbReference type="ARBA" id="ARBA00023004"/>
    </source>
</evidence>
<dbReference type="EMBL" id="DSTU01000006">
    <property type="protein sequence ID" value="HFJ53951.1"/>
    <property type="molecule type" value="Genomic_DNA"/>
</dbReference>
<dbReference type="InterPro" id="IPR007197">
    <property type="entry name" value="rSAM"/>
</dbReference>
<dbReference type="CDD" id="cd01335">
    <property type="entry name" value="Radical_SAM"/>
    <property type="match status" value="1"/>
</dbReference>
<dbReference type="SFLD" id="SFLDS00029">
    <property type="entry name" value="Radical_SAM"/>
    <property type="match status" value="1"/>
</dbReference>
<feature type="domain" description="MTTase N-terminal" evidence="9">
    <location>
        <begin position="13"/>
        <end position="129"/>
    </location>
</feature>
<dbReference type="EC" id="2.8.4.4" evidence="8"/>
<evidence type="ECO:0000256" key="5">
    <source>
        <dbReference type="ARBA" id="ARBA00022723"/>
    </source>
</evidence>
<keyword evidence="7 8" id="KW-0411">Iron-sulfur</keyword>
<dbReference type="InterPro" id="IPR038135">
    <property type="entry name" value="Methylthiotransferase_N_sf"/>
</dbReference>
<dbReference type="NCBIfam" id="TIGR01125">
    <property type="entry name" value="30S ribosomal protein S12 methylthiotransferase RimO"/>
    <property type="match status" value="1"/>
</dbReference>
<keyword evidence="6 8" id="KW-0408">Iron</keyword>
<organism evidence="11">
    <name type="scientific">candidate division WOR-3 bacterium</name>
    <dbReference type="NCBI Taxonomy" id="2052148"/>
    <lineage>
        <taxon>Bacteria</taxon>
        <taxon>Bacteria division WOR-3</taxon>
    </lineage>
</organism>
<feature type="domain" description="Radical SAM core" evidence="10">
    <location>
        <begin position="136"/>
        <end position="366"/>
    </location>
</feature>
<dbReference type="InterPro" id="IPR013848">
    <property type="entry name" value="Methylthiotransferase_N"/>
</dbReference>
<dbReference type="SFLD" id="SFLDF00274">
    <property type="entry name" value="ribosomal_protein_S12_methylth"/>
    <property type="match status" value="1"/>
</dbReference>
<evidence type="ECO:0000256" key="2">
    <source>
        <dbReference type="ARBA" id="ARBA00022490"/>
    </source>
</evidence>
<comment type="similarity">
    <text evidence="8">Belongs to the methylthiotransferase family. RimO subfamily.</text>
</comment>
<dbReference type="HAMAP" id="MF_01865">
    <property type="entry name" value="MTTase_RimO"/>
    <property type="match status" value="1"/>
</dbReference>
<reference evidence="11" key="1">
    <citation type="journal article" date="2020" name="mSystems">
        <title>Genome- and Community-Level Interaction Insights into Carbon Utilization and Element Cycling Functions of Hydrothermarchaeota in Hydrothermal Sediment.</title>
        <authorList>
            <person name="Zhou Z."/>
            <person name="Liu Y."/>
            <person name="Xu W."/>
            <person name="Pan J."/>
            <person name="Luo Z.H."/>
            <person name="Li M."/>
        </authorList>
    </citation>
    <scope>NUCLEOTIDE SEQUENCE [LARGE SCALE GENOMIC DNA]</scope>
    <source>
        <strain evidence="11">SpSt-265</strain>
        <strain evidence="12">SpSt-465</strain>
    </source>
</reference>
<dbReference type="EMBL" id="DSLG01000002">
    <property type="protein sequence ID" value="HEA86533.1"/>
    <property type="molecule type" value="Genomic_DNA"/>
</dbReference>
<dbReference type="GO" id="GO:0006400">
    <property type="term" value="P:tRNA modification"/>
    <property type="evidence" value="ECO:0007669"/>
    <property type="project" value="InterPro"/>
</dbReference>
<evidence type="ECO:0000256" key="8">
    <source>
        <dbReference type="HAMAP-Rule" id="MF_01865"/>
    </source>
</evidence>
<dbReference type="InterPro" id="IPR002792">
    <property type="entry name" value="TRAM_dom"/>
</dbReference>
<evidence type="ECO:0000256" key="1">
    <source>
        <dbReference type="ARBA" id="ARBA00022485"/>
    </source>
</evidence>
<feature type="binding site" evidence="8">
    <location>
        <position position="22"/>
    </location>
    <ligand>
        <name>[4Fe-4S] cluster</name>
        <dbReference type="ChEBI" id="CHEBI:49883"/>
        <label>1</label>
    </ligand>
</feature>
<dbReference type="InterPro" id="IPR058240">
    <property type="entry name" value="rSAM_sf"/>
</dbReference>
<dbReference type="GO" id="GO:0005840">
    <property type="term" value="C:ribosome"/>
    <property type="evidence" value="ECO:0007669"/>
    <property type="project" value="UniProtKB-KW"/>
</dbReference>
<dbReference type="InterPro" id="IPR012340">
    <property type="entry name" value="NA-bd_OB-fold"/>
</dbReference>
<dbReference type="NCBIfam" id="TIGR00089">
    <property type="entry name" value="MiaB/RimO family radical SAM methylthiotransferase"/>
    <property type="match status" value="1"/>
</dbReference>
<dbReference type="GO" id="GO:0046872">
    <property type="term" value="F:metal ion binding"/>
    <property type="evidence" value="ECO:0007669"/>
    <property type="project" value="UniProtKB-KW"/>
</dbReference>
<dbReference type="Pfam" id="PF04055">
    <property type="entry name" value="Radical_SAM"/>
    <property type="match status" value="1"/>
</dbReference>
<comment type="function">
    <text evidence="8">Catalyzes the methylthiolation of an aspartic acid residue of ribosomal protein uS12.</text>
</comment>
<evidence type="ECO:0000256" key="7">
    <source>
        <dbReference type="ARBA" id="ARBA00023014"/>
    </source>
</evidence>
<accession>A0A7C1NKK9</accession>
<dbReference type="Pfam" id="PF00919">
    <property type="entry name" value="UPF0004"/>
    <property type="match status" value="1"/>
</dbReference>
<dbReference type="InterPro" id="IPR023404">
    <property type="entry name" value="rSAM_horseshoe"/>
</dbReference>
<evidence type="ECO:0000256" key="4">
    <source>
        <dbReference type="ARBA" id="ARBA00022691"/>
    </source>
</evidence>
<dbReference type="SUPFAM" id="SSF102114">
    <property type="entry name" value="Radical SAM enzymes"/>
    <property type="match status" value="1"/>
</dbReference>
<dbReference type="PANTHER" id="PTHR43837:SF1">
    <property type="entry name" value="RIBOSOMAL PROTEIN US12 METHYLTHIOTRANSFERASE RIMO"/>
    <property type="match status" value="1"/>
</dbReference>
<dbReference type="SMART" id="SM00729">
    <property type="entry name" value="Elp3"/>
    <property type="match status" value="1"/>
</dbReference>
<feature type="binding site" evidence="8">
    <location>
        <position position="150"/>
    </location>
    <ligand>
        <name>[4Fe-4S] cluster</name>
        <dbReference type="ChEBI" id="CHEBI:49883"/>
        <label>2</label>
        <note>4Fe-4S-S-AdoMet</note>
    </ligand>
</feature>
<feature type="binding site" evidence="8">
    <location>
        <position position="154"/>
    </location>
    <ligand>
        <name>[4Fe-4S] cluster</name>
        <dbReference type="ChEBI" id="CHEBI:49883"/>
        <label>2</label>
        <note>4Fe-4S-S-AdoMet</note>
    </ligand>
</feature>
<gene>
    <name evidence="8 11" type="primary">rimO</name>
    <name evidence="11" type="ORF">ENP94_00800</name>
    <name evidence="12" type="ORF">ENS16_04595</name>
</gene>
<dbReference type="Gene3D" id="2.40.50.140">
    <property type="entry name" value="Nucleic acid-binding proteins"/>
    <property type="match status" value="1"/>
</dbReference>
<evidence type="ECO:0000256" key="3">
    <source>
        <dbReference type="ARBA" id="ARBA00022679"/>
    </source>
</evidence>
<keyword evidence="2 8" id="KW-0963">Cytoplasm</keyword>
<name>A0A7C1NKK9_UNCW3</name>
<dbReference type="Pfam" id="PF18693">
    <property type="entry name" value="TRAM_2"/>
    <property type="match status" value="1"/>
</dbReference>
<dbReference type="InterPro" id="IPR005839">
    <property type="entry name" value="Methylthiotransferase"/>
</dbReference>
<dbReference type="FunFam" id="3.80.30.20:FF:000001">
    <property type="entry name" value="tRNA-2-methylthio-N(6)-dimethylallyladenosine synthase 2"/>
    <property type="match status" value="1"/>
</dbReference>
<keyword evidence="11" id="KW-0689">Ribosomal protein</keyword>
<feature type="binding site" evidence="8">
    <location>
        <position position="157"/>
    </location>
    <ligand>
        <name>[4Fe-4S] cluster</name>
        <dbReference type="ChEBI" id="CHEBI:49883"/>
        <label>2</label>
        <note>4Fe-4S-S-AdoMet</note>
    </ligand>
</feature>
<evidence type="ECO:0000259" key="9">
    <source>
        <dbReference type="PROSITE" id="PS51449"/>
    </source>
</evidence>
<dbReference type="PANTHER" id="PTHR43837">
    <property type="entry name" value="RIBOSOMAL PROTEIN S12 METHYLTHIOTRANSFERASE RIMO"/>
    <property type="match status" value="1"/>
</dbReference>
<dbReference type="GO" id="GO:0035599">
    <property type="term" value="F:aspartic acid methylthiotransferase activity"/>
    <property type="evidence" value="ECO:0007669"/>
    <property type="project" value="TreeGrafter"/>
</dbReference>
<dbReference type="InterPro" id="IPR006638">
    <property type="entry name" value="Elp3/MiaA/NifB-like_rSAM"/>
</dbReference>
<dbReference type="SFLD" id="SFLDG01061">
    <property type="entry name" value="methylthiotransferase"/>
    <property type="match status" value="1"/>
</dbReference>
<dbReference type="PROSITE" id="PS51918">
    <property type="entry name" value="RADICAL_SAM"/>
    <property type="match status" value="1"/>
</dbReference>
<comment type="caution">
    <text evidence="11">The sequence shown here is derived from an EMBL/GenBank/DDBJ whole genome shotgun (WGS) entry which is preliminary data.</text>
</comment>
<dbReference type="PROSITE" id="PS51449">
    <property type="entry name" value="MTTASE_N"/>
    <property type="match status" value="1"/>
</dbReference>